<dbReference type="AlphaFoldDB" id="A0A840S8W7"/>
<accession>A0A840S8W7</accession>
<evidence type="ECO:0000313" key="1">
    <source>
        <dbReference type="EMBL" id="MBB5204859.1"/>
    </source>
</evidence>
<comment type="caution">
    <text evidence="1">The sequence shown here is derived from an EMBL/GenBank/DDBJ whole genome shotgun (WGS) entry which is preliminary data.</text>
</comment>
<dbReference type="Proteomes" id="UP000554837">
    <property type="component" value="Unassembled WGS sequence"/>
</dbReference>
<gene>
    <name evidence="1" type="ORF">HNQ51_002173</name>
</gene>
<protein>
    <submittedName>
        <fullName evidence="1">Uncharacterized protein</fullName>
    </submittedName>
</protein>
<dbReference type="EMBL" id="JACHHO010000002">
    <property type="protein sequence ID" value="MBB5204859.1"/>
    <property type="molecule type" value="Genomic_DNA"/>
</dbReference>
<organism evidence="1 2">
    <name type="scientific">Inhella inkyongensis</name>
    <dbReference type="NCBI Taxonomy" id="392593"/>
    <lineage>
        <taxon>Bacteria</taxon>
        <taxon>Pseudomonadati</taxon>
        <taxon>Pseudomonadota</taxon>
        <taxon>Betaproteobacteria</taxon>
        <taxon>Burkholderiales</taxon>
        <taxon>Sphaerotilaceae</taxon>
        <taxon>Inhella</taxon>
    </lineage>
</organism>
<sequence>MHTGSVPSRRGWESGSLKAWSLLEMGVMLRAVYGANVEALQVNLSAPHKLARSPSCLHIRLAS</sequence>
<keyword evidence="2" id="KW-1185">Reference proteome</keyword>
<name>A0A840S8W7_9BURK</name>
<proteinExistence type="predicted"/>
<evidence type="ECO:0000313" key="2">
    <source>
        <dbReference type="Proteomes" id="UP000554837"/>
    </source>
</evidence>
<reference evidence="1 2" key="1">
    <citation type="submission" date="2020-08" db="EMBL/GenBank/DDBJ databases">
        <title>Genomic Encyclopedia of Type Strains, Phase IV (KMG-IV): sequencing the most valuable type-strain genomes for metagenomic binning, comparative biology and taxonomic classification.</title>
        <authorList>
            <person name="Goeker M."/>
        </authorList>
    </citation>
    <scope>NUCLEOTIDE SEQUENCE [LARGE SCALE GENOMIC DNA]</scope>
    <source>
        <strain evidence="1 2">DSM 23958</strain>
    </source>
</reference>